<protein>
    <submittedName>
        <fullName evidence="2">Uncharacterized protein</fullName>
    </submittedName>
</protein>
<evidence type="ECO:0000256" key="1">
    <source>
        <dbReference type="SAM" id="MobiDB-lite"/>
    </source>
</evidence>
<comment type="caution">
    <text evidence="2">The sequence shown here is derived from an EMBL/GenBank/DDBJ whole genome shotgun (WGS) entry which is preliminary data.</text>
</comment>
<sequence length="137" mass="15218">MATRAVQDGQHHKRSPSGRKCSWFLDQRTEAFMDIRIFDPMAACYQRIPLEAAHQKNDGKKSGVMEIGSGNVDHGSFTPLVFTTSGGVGPKGQVLLFKTSRCNGRKEAPAKEPRLVWMRCRLLLLPAQVCPPMSQGY</sequence>
<dbReference type="Proteomes" id="UP000770661">
    <property type="component" value="Unassembled WGS sequence"/>
</dbReference>
<dbReference type="EMBL" id="JACEEZ010023607">
    <property type="protein sequence ID" value="KAG0711117.1"/>
    <property type="molecule type" value="Genomic_DNA"/>
</dbReference>
<organism evidence="2 3">
    <name type="scientific">Chionoecetes opilio</name>
    <name type="common">Atlantic snow crab</name>
    <name type="synonym">Cancer opilio</name>
    <dbReference type="NCBI Taxonomy" id="41210"/>
    <lineage>
        <taxon>Eukaryota</taxon>
        <taxon>Metazoa</taxon>
        <taxon>Ecdysozoa</taxon>
        <taxon>Arthropoda</taxon>
        <taxon>Crustacea</taxon>
        <taxon>Multicrustacea</taxon>
        <taxon>Malacostraca</taxon>
        <taxon>Eumalacostraca</taxon>
        <taxon>Eucarida</taxon>
        <taxon>Decapoda</taxon>
        <taxon>Pleocyemata</taxon>
        <taxon>Brachyura</taxon>
        <taxon>Eubrachyura</taxon>
        <taxon>Majoidea</taxon>
        <taxon>Majidae</taxon>
        <taxon>Chionoecetes</taxon>
    </lineage>
</organism>
<reference evidence="2" key="1">
    <citation type="submission" date="2020-07" db="EMBL/GenBank/DDBJ databases">
        <title>The High-quality genome of the commercially important snow crab, Chionoecetes opilio.</title>
        <authorList>
            <person name="Jeong J.-H."/>
            <person name="Ryu S."/>
        </authorList>
    </citation>
    <scope>NUCLEOTIDE SEQUENCE</scope>
    <source>
        <strain evidence="2">MADBK_172401_WGS</strain>
        <tissue evidence="2">Digestive gland</tissue>
    </source>
</reference>
<dbReference type="AlphaFoldDB" id="A0A8J4XNR8"/>
<evidence type="ECO:0000313" key="3">
    <source>
        <dbReference type="Proteomes" id="UP000770661"/>
    </source>
</evidence>
<feature type="region of interest" description="Disordered" evidence="1">
    <location>
        <begin position="1"/>
        <end position="20"/>
    </location>
</feature>
<gene>
    <name evidence="2" type="ORF">GWK47_021331</name>
</gene>
<keyword evidence="3" id="KW-1185">Reference proteome</keyword>
<accession>A0A8J4XNR8</accession>
<evidence type="ECO:0000313" key="2">
    <source>
        <dbReference type="EMBL" id="KAG0711117.1"/>
    </source>
</evidence>
<name>A0A8J4XNR8_CHIOP</name>
<proteinExistence type="predicted"/>